<evidence type="ECO:0000259" key="12">
    <source>
        <dbReference type="PROSITE" id="PS50095"/>
    </source>
</evidence>
<proteinExistence type="predicted"/>
<organism evidence="14 15">
    <name type="scientific">Acropora cervicornis</name>
    <name type="common">Staghorn coral</name>
    <dbReference type="NCBI Taxonomy" id="6130"/>
    <lineage>
        <taxon>Eukaryota</taxon>
        <taxon>Metazoa</taxon>
        <taxon>Cnidaria</taxon>
        <taxon>Anthozoa</taxon>
        <taxon>Hexacorallia</taxon>
        <taxon>Scleractinia</taxon>
        <taxon>Astrocoeniina</taxon>
        <taxon>Acroporidae</taxon>
        <taxon>Acropora</taxon>
    </lineage>
</organism>
<keyword evidence="8" id="KW-0408">Iron</keyword>
<feature type="binding site" evidence="8">
    <location>
        <position position="765"/>
    </location>
    <ligand>
        <name>Fe cation</name>
        <dbReference type="ChEBI" id="CHEBI:24875"/>
        <note>catalytic</note>
    </ligand>
</feature>
<dbReference type="SMART" id="SM00308">
    <property type="entry name" value="LH2"/>
    <property type="match status" value="1"/>
</dbReference>
<dbReference type="InterPro" id="IPR036392">
    <property type="entry name" value="PLAT/LH2_dom_sf"/>
</dbReference>
<dbReference type="PROSITE" id="PS51393">
    <property type="entry name" value="LIPOXYGENASE_3"/>
    <property type="match status" value="1"/>
</dbReference>
<dbReference type="InterPro" id="IPR001885">
    <property type="entry name" value="LipOase_mml"/>
</dbReference>
<feature type="domain" description="Lipoxygenase" evidence="13">
    <location>
        <begin position="514"/>
        <end position="1074"/>
    </location>
</feature>
<dbReference type="Pfam" id="PF01477">
    <property type="entry name" value="PLAT"/>
    <property type="match status" value="1"/>
</dbReference>
<gene>
    <name evidence="14" type="ORF">P5673_017728</name>
</gene>
<dbReference type="AlphaFoldDB" id="A0AAD9QEY7"/>
<keyword evidence="4 8" id="KW-0479">Metal-binding</keyword>
<reference evidence="14" key="2">
    <citation type="journal article" date="2023" name="Science">
        <title>Genomic signatures of disease resistance in endangered staghorn corals.</title>
        <authorList>
            <person name="Vollmer S.V."/>
            <person name="Selwyn J.D."/>
            <person name="Despard B.A."/>
            <person name="Roesel C.L."/>
        </authorList>
    </citation>
    <scope>NUCLEOTIDE SEQUENCE</scope>
    <source>
        <strain evidence="14">K2</strain>
    </source>
</reference>
<dbReference type="SUPFAM" id="SSF49723">
    <property type="entry name" value="Lipase/lipooxygenase domain (PLAT/LH2 domain)"/>
    <property type="match status" value="1"/>
</dbReference>
<dbReference type="Pfam" id="PF00305">
    <property type="entry name" value="Lipoxygenase"/>
    <property type="match status" value="1"/>
</dbReference>
<evidence type="ECO:0000313" key="15">
    <source>
        <dbReference type="Proteomes" id="UP001249851"/>
    </source>
</evidence>
<dbReference type="Gene3D" id="3.10.450.60">
    <property type="match status" value="1"/>
</dbReference>
<dbReference type="InterPro" id="IPR013819">
    <property type="entry name" value="LipOase_C"/>
</dbReference>
<dbReference type="EMBL" id="JARQWQ010000039">
    <property type="protein sequence ID" value="KAK2559645.1"/>
    <property type="molecule type" value="Genomic_DNA"/>
</dbReference>
<keyword evidence="7" id="KW-0443">Lipid metabolism</keyword>
<comment type="caution">
    <text evidence="11">Lacks conserved residue(s) required for the propagation of feature annotation.</text>
</comment>
<feature type="domain" description="PLAT" evidence="12">
    <location>
        <begin position="399"/>
        <end position="516"/>
    </location>
</feature>
<feature type="binding site" evidence="9">
    <location>
        <position position="414"/>
    </location>
    <ligand>
        <name>Ca(2+)</name>
        <dbReference type="ChEBI" id="CHEBI:29108"/>
        <label>1</label>
    </ligand>
</feature>
<dbReference type="PROSITE" id="PS50095">
    <property type="entry name" value="PLAT"/>
    <property type="match status" value="1"/>
</dbReference>
<evidence type="ECO:0000256" key="8">
    <source>
        <dbReference type="PIRSR" id="PIRSR601885-1"/>
    </source>
</evidence>
<dbReference type="PANTHER" id="PTHR11771">
    <property type="entry name" value="LIPOXYGENASE"/>
    <property type="match status" value="1"/>
</dbReference>
<sequence>MGIVTSKRRNTAVTQSGSKTTDIIYKEQSNEKNWMNEGFAIYKELQGDELFSKKMKEADEPPSDAGALSESQIAFYVKKYQVASTLKSLATQQRGDHRSVGATGAATVLNNPLLPEHEYFTAGRVFPIRVRHSNFHSKDDAGSDVRMLSIKFADSEYESPFDLLMYTGEKAAFWNIYSFDKMLTALKEGREAFQAYCLANPHHFHLVIAAFRRAPDSFTAQRYYTWLAFEYKAKDGVQRYAKFRIVPADGRPETGLMTEQEQRTPWEILRKTQEKRPHDYLTTEFKERMSLDGVLYKLQIQLHEIKPDDSHLILNAARNWDQSTHPWRDLAEVKLSSALPTDVISQTRFSLENLPSSIVVPPTKTIFDYGSLGRLQCKVYPGLDKLNSMKSTLEGEDLSIYCVSVTTGKRKGAGTDANVFLTITGTKGRTTPLLMDKCFHNDFEAGTQDTYVLDAEDVGELLMIKLEHDQAGLYSDWFVERVLITCSHDSGRLYEFPCGYWVQKESVFFEGKALLVTDEQHEAVRNQRKIEVQQRQQLFLWGDDPIYTNLPGYLKCETKTLPKDVQFTQEGIDELHKARRKALANLGLVTLLDIFDSWDDFDDYRKAFRVFVGDVPPAADHWRDDSFYGAHYLNGCNPDTIKRCTEIPSKFPVTQELVANLLDEGDTLQVAIEHGRVYMTDFKILEDILHYGEKDETLERRYACPAMGLFYVKGTGEIVPVAIQFFQEPSETNPIWTPNDSEMDWIFAKMWLRNADTQWHQMITHLLRCHLCMEPFAVASWRQLPSLHPVWKLLKPHIKGVMAINTVGRERLIPAGGVADHTLSLGGGGHIELMKKYFRTLNLSSYDLPQVLKDRGVDDPEKLPHFYYRDDALKLWDAIKDFVSKMLSIYYQSDEDIHKDSELQAWILDLHDNGYPIREGESDHGIPSSIKTAAQLTHLLTIIIFSCSCQYAAVNFSQMDTFGFLPNSPAIMRQPPPTQKGNVTEKDIMKCLANKHQAAVTIATVFDLTRIFPDEILALLNPQRERPENVEHCTGSVEVRVRVQGPVSQTSRGLFEPEEPVVKQQSARFEKLIF</sequence>
<dbReference type="GO" id="GO:0016702">
    <property type="term" value="F:oxidoreductase activity, acting on single donors with incorporation of molecular oxygen, incorporation of two atoms of oxygen"/>
    <property type="evidence" value="ECO:0007669"/>
    <property type="project" value="InterPro"/>
</dbReference>
<evidence type="ECO:0000256" key="9">
    <source>
        <dbReference type="PIRSR" id="PIRSR601885-2"/>
    </source>
</evidence>
<comment type="caution">
    <text evidence="14">The sequence shown here is derived from an EMBL/GenBank/DDBJ whole genome shotgun (WGS) entry which is preliminary data.</text>
</comment>
<dbReference type="GO" id="GO:0005737">
    <property type="term" value="C:cytoplasm"/>
    <property type="evidence" value="ECO:0007669"/>
    <property type="project" value="UniProtKB-SubCell"/>
</dbReference>
<keyword evidence="5" id="KW-0223">Dioxygenase</keyword>
<feature type="binding site" evidence="9">
    <location>
        <position position="476"/>
    </location>
    <ligand>
        <name>Ca(2+)</name>
        <dbReference type="ChEBI" id="CHEBI:29108"/>
        <label>1</label>
    </ligand>
</feature>
<dbReference type="InterPro" id="IPR001024">
    <property type="entry name" value="PLAT/LH2_dom"/>
</dbReference>
<evidence type="ECO:0000313" key="14">
    <source>
        <dbReference type="EMBL" id="KAK2559645.1"/>
    </source>
</evidence>
<dbReference type="SUPFAM" id="SSF48484">
    <property type="entry name" value="Lipoxigenase"/>
    <property type="match status" value="1"/>
</dbReference>
<comment type="cofactor">
    <cofactor evidence="8">
        <name>Fe cation</name>
        <dbReference type="ChEBI" id="CHEBI:24875"/>
    </cofactor>
    <text evidence="8">Binds 1 Fe cation per subunit.</text>
</comment>
<evidence type="ECO:0000256" key="2">
    <source>
        <dbReference type="ARBA" id="ARBA00005189"/>
    </source>
</evidence>
<feature type="binding site" evidence="9">
    <location>
        <position position="412"/>
    </location>
    <ligand>
        <name>Ca(2+)</name>
        <dbReference type="ChEBI" id="CHEBI:29108"/>
        <label>1</label>
    </ligand>
</feature>
<evidence type="ECO:0000256" key="3">
    <source>
        <dbReference type="ARBA" id="ARBA00022490"/>
    </source>
</evidence>
<dbReference type="Gene3D" id="2.40.180.10">
    <property type="entry name" value="Catalase core domain"/>
    <property type="match status" value="1"/>
</dbReference>
<comment type="pathway">
    <text evidence="2">Lipid metabolism.</text>
</comment>
<keyword evidence="9" id="KW-0106">Calcium</keyword>
<keyword evidence="6" id="KW-0560">Oxidoreductase</keyword>
<protein>
    <submittedName>
        <fullName evidence="14">Allene oxide synthase-lipoxygenase protein</fullName>
    </submittedName>
</protein>
<dbReference type="InterPro" id="IPR020834">
    <property type="entry name" value="LipOase_CS"/>
</dbReference>
<evidence type="ECO:0000256" key="11">
    <source>
        <dbReference type="PROSITE-ProRule" id="PRU00152"/>
    </source>
</evidence>
<evidence type="ECO:0000256" key="4">
    <source>
        <dbReference type="ARBA" id="ARBA00022723"/>
    </source>
</evidence>
<accession>A0AAD9QEY7</accession>
<dbReference type="InterPro" id="IPR036226">
    <property type="entry name" value="LipOase_C_sf"/>
</dbReference>
<dbReference type="GO" id="GO:0005506">
    <property type="term" value="F:iron ion binding"/>
    <property type="evidence" value="ECO:0007669"/>
    <property type="project" value="InterPro"/>
</dbReference>
<dbReference type="SUPFAM" id="SSF56634">
    <property type="entry name" value="Heme-dependent catalase-like"/>
    <property type="match status" value="1"/>
</dbReference>
<dbReference type="GO" id="GO:0020037">
    <property type="term" value="F:heme binding"/>
    <property type="evidence" value="ECO:0007669"/>
    <property type="project" value="InterPro"/>
</dbReference>
<evidence type="ECO:0000256" key="10">
    <source>
        <dbReference type="PIRSR" id="PIRSR601885-3"/>
    </source>
</evidence>
<dbReference type="GO" id="GO:0034440">
    <property type="term" value="P:lipid oxidation"/>
    <property type="evidence" value="ECO:0007669"/>
    <property type="project" value="InterPro"/>
</dbReference>
<dbReference type="InterPro" id="IPR020835">
    <property type="entry name" value="Catalase_sf"/>
</dbReference>
<dbReference type="PRINTS" id="PR00467">
    <property type="entry name" value="MAMLPOXGNASE"/>
</dbReference>
<evidence type="ECO:0000256" key="5">
    <source>
        <dbReference type="ARBA" id="ARBA00022964"/>
    </source>
</evidence>
<evidence type="ECO:0000256" key="7">
    <source>
        <dbReference type="ARBA" id="ARBA00023098"/>
    </source>
</evidence>
<keyword evidence="15" id="KW-1185">Reference proteome</keyword>
<dbReference type="PRINTS" id="PR00087">
    <property type="entry name" value="LIPOXYGENASE"/>
</dbReference>
<evidence type="ECO:0000256" key="1">
    <source>
        <dbReference type="ARBA" id="ARBA00004496"/>
    </source>
</evidence>
<keyword evidence="3" id="KW-0963">Cytoplasm</keyword>
<comment type="subcellular location">
    <subcellularLocation>
        <location evidence="1">Cytoplasm</location>
    </subcellularLocation>
</comment>
<dbReference type="InterPro" id="IPR000907">
    <property type="entry name" value="LipOase"/>
</dbReference>
<dbReference type="PROSITE" id="PS00081">
    <property type="entry name" value="LIPOXYGENASE_2"/>
    <property type="match status" value="1"/>
</dbReference>
<name>A0AAD9QEY7_ACRCE</name>
<evidence type="ECO:0000259" key="13">
    <source>
        <dbReference type="PROSITE" id="PS51393"/>
    </source>
</evidence>
<reference evidence="14" key="1">
    <citation type="journal article" date="2023" name="G3 (Bethesda)">
        <title>Whole genome assembly and annotation of the endangered Caribbean coral Acropora cervicornis.</title>
        <authorList>
            <person name="Selwyn J.D."/>
            <person name="Vollmer S.V."/>
        </authorList>
    </citation>
    <scope>NUCLEOTIDE SEQUENCE</scope>
    <source>
        <strain evidence="14">K2</strain>
    </source>
</reference>
<evidence type="ECO:0000256" key="6">
    <source>
        <dbReference type="ARBA" id="ARBA00023002"/>
    </source>
</evidence>
<feature type="site" description="Essential for stabilizing binding to COTL1" evidence="10">
    <location>
        <position position="501"/>
    </location>
</feature>
<feature type="binding site" evidence="8">
    <location>
        <position position="770"/>
    </location>
    <ligand>
        <name>Fe cation</name>
        <dbReference type="ChEBI" id="CHEBI:24875"/>
        <note>catalytic</note>
    </ligand>
</feature>
<feature type="binding site" evidence="9">
    <location>
        <position position="436"/>
    </location>
    <ligand>
        <name>Ca(2+)</name>
        <dbReference type="ChEBI" id="CHEBI:29108"/>
        <label>1</label>
    </ligand>
</feature>
<dbReference type="Proteomes" id="UP001249851">
    <property type="component" value="Unassembled WGS sequence"/>
</dbReference>
<dbReference type="Gene3D" id="1.20.245.10">
    <property type="entry name" value="Lipoxygenase-1, Domain 5"/>
    <property type="match status" value="1"/>
</dbReference>